<name>A0A0F9QJS5_9ZZZZ</name>
<accession>A0A0F9QJS5</accession>
<organism evidence="1">
    <name type="scientific">marine sediment metagenome</name>
    <dbReference type="NCBI Taxonomy" id="412755"/>
    <lineage>
        <taxon>unclassified sequences</taxon>
        <taxon>metagenomes</taxon>
        <taxon>ecological metagenomes</taxon>
    </lineage>
</organism>
<reference evidence="1" key="1">
    <citation type="journal article" date="2015" name="Nature">
        <title>Complex archaea that bridge the gap between prokaryotes and eukaryotes.</title>
        <authorList>
            <person name="Spang A."/>
            <person name="Saw J.H."/>
            <person name="Jorgensen S.L."/>
            <person name="Zaremba-Niedzwiedzka K."/>
            <person name="Martijn J."/>
            <person name="Lind A.E."/>
            <person name="van Eijk R."/>
            <person name="Schleper C."/>
            <person name="Guy L."/>
            <person name="Ettema T.J."/>
        </authorList>
    </citation>
    <scope>NUCLEOTIDE SEQUENCE</scope>
</reference>
<dbReference type="AlphaFoldDB" id="A0A0F9QJS5"/>
<evidence type="ECO:0000313" key="1">
    <source>
        <dbReference type="EMBL" id="KKN44340.1"/>
    </source>
</evidence>
<dbReference type="EMBL" id="LAZR01001457">
    <property type="protein sequence ID" value="KKN44340.1"/>
    <property type="molecule type" value="Genomic_DNA"/>
</dbReference>
<proteinExistence type="predicted"/>
<comment type="caution">
    <text evidence="1">The sequence shown here is derived from an EMBL/GenBank/DDBJ whole genome shotgun (WGS) entry which is preliminary data.</text>
</comment>
<gene>
    <name evidence="1" type="ORF">LCGC14_0694420</name>
</gene>
<sequence length="118" mass="13540">MLGGMKMNKNVFFRQGELVFEKIESVDKHWKLKQRSDNVIREGEVSGHLHAVKGNGQLFDVVRDRGFSDVREGTMVLQAQQLVQVEHPEHKTLSLGKGSYVVTVQREYNEIRDSLVMD</sequence>
<protein>
    <submittedName>
        <fullName evidence="1">Uncharacterized protein</fullName>
    </submittedName>
</protein>